<dbReference type="AlphaFoldDB" id="A0A0D8HEZ1"/>
<gene>
    <name evidence="1" type="ORF">AXFE_25980</name>
</gene>
<keyword evidence="2" id="KW-1185">Reference proteome</keyword>
<sequence>MHPGECTLRLRWSDSRWRRWCKNWLKFSPRRWRSRGADVLMRTSICWVALLAVGLSGCQLLPTSKALIKKTVVTSMISSTTVTFPVVLNNWGATMAIWDQNHTVDPRAPSAFWPRLSDGRDTYTSLIVESGVVVGFTFALYPSISLALAKGLALSLLPLSEKQISTAKSASCLEVSYSRFDHMIPVAFFVFDPSMDIKTVIFSVDTRPKPDQCVG</sequence>
<dbReference type="STRING" id="1280514.AXFE_25980"/>
<dbReference type="Proteomes" id="UP000032360">
    <property type="component" value="Unassembled WGS sequence"/>
</dbReference>
<evidence type="ECO:0000313" key="2">
    <source>
        <dbReference type="Proteomes" id="UP000032360"/>
    </source>
</evidence>
<reference evidence="1 2" key="1">
    <citation type="submission" date="2015-01" db="EMBL/GenBank/DDBJ databases">
        <title>Draft genome of the acidophilic iron oxidizer Acidithrix ferrooxidans strain Py-F3.</title>
        <authorList>
            <person name="Poehlein A."/>
            <person name="Eisen S."/>
            <person name="Schloemann M."/>
            <person name="Johnson B.D."/>
            <person name="Daniel R."/>
            <person name="Muehling M."/>
        </authorList>
    </citation>
    <scope>NUCLEOTIDE SEQUENCE [LARGE SCALE GENOMIC DNA]</scope>
    <source>
        <strain evidence="1 2">Py-F3</strain>
    </source>
</reference>
<dbReference type="EMBL" id="JXYS01000080">
    <property type="protein sequence ID" value="KJF16535.1"/>
    <property type="molecule type" value="Genomic_DNA"/>
</dbReference>
<name>A0A0D8HEZ1_9ACTN</name>
<organism evidence="1 2">
    <name type="scientific">Acidithrix ferrooxidans</name>
    <dbReference type="NCBI Taxonomy" id="1280514"/>
    <lineage>
        <taxon>Bacteria</taxon>
        <taxon>Bacillati</taxon>
        <taxon>Actinomycetota</taxon>
        <taxon>Acidimicrobiia</taxon>
        <taxon>Acidimicrobiales</taxon>
        <taxon>Acidimicrobiaceae</taxon>
        <taxon>Acidithrix</taxon>
    </lineage>
</organism>
<proteinExistence type="predicted"/>
<evidence type="ECO:0000313" key="1">
    <source>
        <dbReference type="EMBL" id="KJF16535.1"/>
    </source>
</evidence>
<comment type="caution">
    <text evidence="1">The sequence shown here is derived from an EMBL/GenBank/DDBJ whole genome shotgun (WGS) entry which is preliminary data.</text>
</comment>
<protein>
    <submittedName>
        <fullName evidence="1">Uncharacterized protein</fullName>
    </submittedName>
</protein>
<accession>A0A0D8HEZ1</accession>